<organism evidence="7">
    <name type="scientific">Enterobius vermicularis</name>
    <name type="common">Human pinworm</name>
    <dbReference type="NCBI Taxonomy" id="51028"/>
    <lineage>
        <taxon>Eukaryota</taxon>
        <taxon>Metazoa</taxon>
        <taxon>Ecdysozoa</taxon>
        <taxon>Nematoda</taxon>
        <taxon>Chromadorea</taxon>
        <taxon>Rhabditida</taxon>
        <taxon>Spirurina</taxon>
        <taxon>Oxyuridomorpha</taxon>
        <taxon>Oxyuroidea</taxon>
        <taxon>Oxyuridae</taxon>
        <taxon>Enterobius</taxon>
    </lineage>
</organism>
<dbReference type="Pfam" id="PF07719">
    <property type="entry name" value="TPR_2"/>
    <property type="match status" value="1"/>
</dbReference>
<evidence type="ECO:0000313" key="5">
    <source>
        <dbReference type="EMBL" id="VDD95624.1"/>
    </source>
</evidence>
<protein>
    <submittedName>
        <fullName evidence="7">TPR_REGION domain-containing protein</fullName>
    </submittedName>
</protein>
<evidence type="ECO:0000313" key="6">
    <source>
        <dbReference type="Proteomes" id="UP000274131"/>
    </source>
</evidence>
<dbReference type="PANTHER" id="PTHR23082:SF0">
    <property type="entry name" value="GENERAL TRANSCRIPTION FACTOR 3C POLYPEPTIDE 3"/>
    <property type="match status" value="1"/>
</dbReference>
<keyword evidence="2 3" id="KW-0802">TPR repeat</keyword>
<dbReference type="WBParaSite" id="EVEC_0001105001-mRNA-1">
    <property type="protein sequence ID" value="EVEC_0001105001-mRNA-1"/>
    <property type="gene ID" value="EVEC_0001105001"/>
</dbReference>
<dbReference type="InterPro" id="IPR013105">
    <property type="entry name" value="TPR_2"/>
</dbReference>
<feature type="compositionally biased region" description="Acidic residues" evidence="4">
    <location>
        <begin position="8"/>
        <end position="20"/>
    </location>
</feature>
<dbReference type="STRING" id="51028.A0A0N4VJM9"/>
<evidence type="ECO:0000256" key="2">
    <source>
        <dbReference type="ARBA" id="ARBA00022803"/>
    </source>
</evidence>
<reference evidence="7" key="1">
    <citation type="submission" date="2017-02" db="UniProtKB">
        <authorList>
            <consortium name="WormBaseParasite"/>
        </authorList>
    </citation>
    <scope>IDENTIFICATION</scope>
</reference>
<dbReference type="GO" id="GO:0006383">
    <property type="term" value="P:transcription by RNA polymerase III"/>
    <property type="evidence" value="ECO:0007669"/>
    <property type="project" value="InterPro"/>
</dbReference>
<dbReference type="SMART" id="SM00028">
    <property type="entry name" value="TPR"/>
    <property type="match status" value="3"/>
</dbReference>
<feature type="region of interest" description="Disordered" evidence="4">
    <location>
        <begin position="1"/>
        <end position="45"/>
    </location>
</feature>
<dbReference type="PROSITE" id="PS50005">
    <property type="entry name" value="TPR"/>
    <property type="match status" value="2"/>
</dbReference>
<dbReference type="AlphaFoldDB" id="A0A0N4VJM9"/>
<dbReference type="Pfam" id="PF13181">
    <property type="entry name" value="TPR_8"/>
    <property type="match status" value="1"/>
</dbReference>
<dbReference type="PANTHER" id="PTHR23082">
    <property type="entry name" value="TRANSCRIPTION INITIATION FACTOR IIIC TFIIIC , POLYPEPTIDE 3-RELATED"/>
    <property type="match status" value="1"/>
</dbReference>
<keyword evidence="1" id="KW-0677">Repeat</keyword>
<dbReference type="Proteomes" id="UP000274131">
    <property type="component" value="Unassembled WGS sequence"/>
</dbReference>
<keyword evidence="6" id="KW-1185">Reference proteome</keyword>
<evidence type="ECO:0000313" key="7">
    <source>
        <dbReference type="WBParaSite" id="EVEC_0001105001-mRNA-1"/>
    </source>
</evidence>
<dbReference type="GO" id="GO:0000127">
    <property type="term" value="C:transcription factor TFIIIC complex"/>
    <property type="evidence" value="ECO:0007669"/>
    <property type="project" value="TreeGrafter"/>
</dbReference>
<feature type="repeat" description="TPR" evidence="3">
    <location>
        <begin position="435"/>
        <end position="468"/>
    </location>
</feature>
<dbReference type="InterPro" id="IPR011990">
    <property type="entry name" value="TPR-like_helical_dom_sf"/>
</dbReference>
<feature type="repeat" description="TPR" evidence="3">
    <location>
        <begin position="177"/>
        <end position="210"/>
    </location>
</feature>
<gene>
    <name evidence="5" type="ORF">EVEC_LOCUS10375</name>
</gene>
<reference evidence="5 6" key="2">
    <citation type="submission" date="2018-10" db="EMBL/GenBank/DDBJ databases">
        <authorList>
            <consortium name="Pathogen Informatics"/>
        </authorList>
    </citation>
    <scope>NUCLEOTIDE SEQUENCE [LARGE SCALE GENOMIC DNA]</scope>
</reference>
<dbReference type="OrthoDB" id="10256606at2759"/>
<evidence type="ECO:0000256" key="4">
    <source>
        <dbReference type="SAM" id="MobiDB-lite"/>
    </source>
</evidence>
<name>A0A0N4VJM9_ENTVE</name>
<accession>A0A0N4VJM9</accession>
<dbReference type="InterPro" id="IPR019734">
    <property type="entry name" value="TPR_rpt"/>
</dbReference>
<sequence>MIQSCATLDDEAAGFEDSGDDGCRAETSTKTGRRKQKSADGIVDPFDSSKFLDYKSPEESSFEDEVDETFLLGIPLELRKNDTPYQSDVTPIRGLGESSYRRKTNKAVDALIGQANVLYARGEKAQARILLLEAIREEPRNPDPYKQVSDIYREVDKLHECLQYGLLAAHLSSRTTAAEWSELGDLACKLGRNEEAAACYGRAIRIEPTDWTYYEKRIILLDQIGLRPLAMRTRLQAAQQIDHSTANLDFSWFQALIKSVAEYYIECNVESRAIEALEAFVLRSREFGKDAEAQHHTLVGMWMSKGRFEDAAKSIFALCQGITALDDNGKFIFEIKYDNAGYTIKPFPPAKVHKYVIGDSLGTYLLARLIVCFIRMDRSDLIPGLVEKLNERQPTADDEESYLLIPQAHMTKEHFVPAQKFLEHLFHYEIFSGSAEAYYLYGQVLESRKKLKDAAVALQRVLDLQPSHVDARIKLSRIQQRLGLTEQAFETLRDYDLDAGSSIPVRTEFVQIINAVKDERLLVRQADFLLSEKRTNQFVRCVRMLLAPHFFLVHRNSTSVKKRSSEPLISNCVRTVALNVLHGSQLEKYVKRLGNLALAEERSLTGLTSIQIHDYCFKLLEIFLNQDRFLDALHICCYAYLQPVVYKTRKTMETFENLLLYCSLKAKEWPLAFEYLRCYFTKCVNNHPLLVPTNSSFLFTRIFNSMNFVFCHSQNVSYHRYIMRALARLPDGPMFGKKSLVRTALRVISGNNSLITGAYRHALSEYLRVWSDSPDNPLVCLLVALTFVHMACKKDIYSRHMIALRISRVLRGLAFMKRYEKLRGPCQETYYNVARMFHQMNILPVAIHFYNKCLQEEIPQVQITDFDTGTLIKVKAERYNLRPMAAHNLALIYRESGNISKATMLLKKYCAVALADFQEKPN</sequence>
<dbReference type="SUPFAM" id="SSF48452">
    <property type="entry name" value="TPR-like"/>
    <property type="match status" value="1"/>
</dbReference>
<dbReference type="InterPro" id="IPR039340">
    <property type="entry name" value="Tfc4/TFIIIC-102/Sfc4"/>
</dbReference>
<evidence type="ECO:0000256" key="3">
    <source>
        <dbReference type="PROSITE-ProRule" id="PRU00339"/>
    </source>
</evidence>
<dbReference type="Gene3D" id="1.25.40.10">
    <property type="entry name" value="Tetratricopeptide repeat domain"/>
    <property type="match status" value="2"/>
</dbReference>
<evidence type="ECO:0000256" key="1">
    <source>
        <dbReference type="ARBA" id="ARBA00022737"/>
    </source>
</evidence>
<dbReference type="EMBL" id="UXUI01010785">
    <property type="protein sequence ID" value="VDD95624.1"/>
    <property type="molecule type" value="Genomic_DNA"/>
</dbReference>
<proteinExistence type="predicted"/>